<name>A0A4R0J5V4_9ACTN</name>
<comment type="caution">
    <text evidence="2">The sequence shown here is derived from an EMBL/GenBank/DDBJ whole genome shotgun (WGS) entry which is preliminary data.</text>
</comment>
<evidence type="ECO:0000313" key="2">
    <source>
        <dbReference type="EMBL" id="TCC40950.1"/>
    </source>
</evidence>
<feature type="region of interest" description="Disordered" evidence="1">
    <location>
        <begin position="43"/>
        <end position="69"/>
    </location>
</feature>
<dbReference type="AlphaFoldDB" id="A0A4R0J5V4"/>
<proteinExistence type="predicted"/>
<protein>
    <submittedName>
        <fullName evidence="2">Uncharacterized protein</fullName>
    </submittedName>
</protein>
<dbReference type="Proteomes" id="UP000294225">
    <property type="component" value="Unassembled WGS sequence"/>
</dbReference>
<dbReference type="EMBL" id="SJKC01000001">
    <property type="protein sequence ID" value="TCC40950.1"/>
    <property type="molecule type" value="Genomic_DNA"/>
</dbReference>
<accession>A0A4R0J5V4</accession>
<evidence type="ECO:0000313" key="3">
    <source>
        <dbReference type="Proteomes" id="UP000294225"/>
    </source>
</evidence>
<feature type="compositionally biased region" description="Pro residues" evidence="1">
    <location>
        <begin position="53"/>
        <end position="65"/>
    </location>
</feature>
<gene>
    <name evidence="2" type="ORF">E0H92_04510</name>
</gene>
<dbReference type="RefSeq" id="WP_131495467.1">
    <property type="nucleotide sequence ID" value="NZ_SJKC01000001.1"/>
</dbReference>
<evidence type="ECO:0000256" key="1">
    <source>
        <dbReference type="SAM" id="MobiDB-lite"/>
    </source>
</evidence>
<sequence length="242" mass="25775">MAGTVSRRAVLGAGLLTLAGVGGAGGYGVGLFLTKEPSLAGTAAPLAVSPTPGTTPTPTPTPTGPPRKVTYDDSPALDADDLRYKSQTFEVKGVVRSRVSVRIPSGWSLTQPDPPKTGRFTDPTGKRWIRIEGGFTITRPPAASMQARITELNRLPANQMLHLISHTVDERYATIAYTYVPPPEQSPEGVLRYVIVRWVADDSGNCAVEMSSTGLPQDKDALLDVLDHATDSVQRRDTPLSG</sequence>
<reference evidence="2 3" key="1">
    <citation type="submission" date="2019-02" db="EMBL/GenBank/DDBJ databases">
        <title>Kribbella capetownensis sp. nov. and Kribbella speibonae sp. nov., isolated from soil.</title>
        <authorList>
            <person name="Curtis S.M."/>
            <person name="Norton I."/>
            <person name="Everest G.J."/>
            <person name="Meyers P.R."/>
        </authorList>
    </citation>
    <scope>NUCLEOTIDE SEQUENCE [LARGE SCALE GENOMIC DNA]</scope>
    <source>
        <strain evidence="2 3">YM55</strain>
    </source>
</reference>
<organism evidence="2 3">
    <name type="scientific">Kribbella speibonae</name>
    <dbReference type="NCBI Taxonomy" id="1572660"/>
    <lineage>
        <taxon>Bacteria</taxon>
        <taxon>Bacillati</taxon>
        <taxon>Actinomycetota</taxon>
        <taxon>Actinomycetes</taxon>
        <taxon>Propionibacteriales</taxon>
        <taxon>Kribbellaceae</taxon>
        <taxon>Kribbella</taxon>
    </lineage>
</organism>